<evidence type="ECO:0000259" key="1">
    <source>
        <dbReference type="Pfam" id="PF18701"/>
    </source>
</evidence>
<sequence length="240" mass="27492">MGDLPSDRTQLEFPFLNTGIDYAGPVLVVDRKDIQIDMYNKGIEFKTFPPYSSHFGGLWEAGVKSVKYHLRRILTLAHPTYEEMTTLLVQIEAILNSRPLTPLSTDPSDLSCLTPAHFLIGRSLISVPQPLVIDTKINRLQRYEKIEKLKQHFWQRSTEYVSLLQQNLKWNYSSGDLQQGSLVLVKDKNRPPLLWLLGRVVKMHPGRDNVNRVADILTKNGVIQRFYNNICPLPVTTSSY</sequence>
<organism evidence="2 3">
    <name type="scientific">Parnassius mnemosyne</name>
    <name type="common">clouded apollo</name>
    <dbReference type="NCBI Taxonomy" id="213953"/>
    <lineage>
        <taxon>Eukaryota</taxon>
        <taxon>Metazoa</taxon>
        <taxon>Ecdysozoa</taxon>
        <taxon>Arthropoda</taxon>
        <taxon>Hexapoda</taxon>
        <taxon>Insecta</taxon>
        <taxon>Pterygota</taxon>
        <taxon>Neoptera</taxon>
        <taxon>Endopterygota</taxon>
        <taxon>Lepidoptera</taxon>
        <taxon>Glossata</taxon>
        <taxon>Ditrysia</taxon>
        <taxon>Papilionoidea</taxon>
        <taxon>Papilionidae</taxon>
        <taxon>Parnassiinae</taxon>
        <taxon>Parnassini</taxon>
        <taxon>Parnassius</taxon>
        <taxon>Driopa</taxon>
    </lineage>
</organism>
<dbReference type="SUPFAM" id="SSF53098">
    <property type="entry name" value="Ribonuclease H-like"/>
    <property type="match status" value="1"/>
</dbReference>
<dbReference type="PANTHER" id="PTHR47331">
    <property type="entry name" value="PHD-TYPE DOMAIN-CONTAINING PROTEIN"/>
    <property type="match status" value="1"/>
</dbReference>
<evidence type="ECO:0000313" key="3">
    <source>
        <dbReference type="Proteomes" id="UP001314205"/>
    </source>
</evidence>
<proteinExistence type="predicted"/>
<comment type="caution">
    <text evidence="2">The sequence shown here is derived from an EMBL/GenBank/DDBJ whole genome shotgun (WGS) entry which is preliminary data.</text>
</comment>
<accession>A0AAV1M9E3</accession>
<feature type="domain" description="DUF5641" evidence="1">
    <location>
        <begin position="141"/>
        <end position="233"/>
    </location>
</feature>
<dbReference type="InterPro" id="IPR012337">
    <property type="entry name" value="RNaseH-like_sf"/>
</dbReference>
<dbReference type="Pfam" id="PF18701">
    <property type="entry name" value="DUF5641"/>
    <property type="match status" value="1"/>
</dbReference>
<dbReference type="InterPro" id="IPR040676">
    <property type="entry name" value="DUF5641"/>
</dbReference>
<name>A0AAV1M9E3_9NEOP</name>
<dbReference type="Gene3D" id="3.30.420.10">
    <property type="entry name" value="Ribonuclease H-like superfamily/Ribonuclease H"/>
    <property type="match status" value="1"/>
</dbReference>
<dbReference type="GO" id="GO:0003676">
    <property type="term" value="F:nucleic acid binding"/>
    <property type="evidence" value="ECO:0007669"/>
    <property type="project" value="InterPro"/>
</dbReference>
<reference evidence="2 3" key="1">
    <citation type="submission" date="2023-11" db="EMBL/GenBank/DDBJ databases">
        <authorList>
            <person name="Hedman E."/>
            <person name="Englund M."/>
            <person name="Stromberg M."/>
            <person name="Nyberg Akerstrom W."/>
            <person name="Nylinder S."/>
            <person name="Jareborg N."/>
            <person name="Kallberg Y."/>
            <person name="Kronander E."/>
        </authorList>
    </citation>
    <scope>NUCLEOTIDE SEQUENCE [LARGE SCALE GENOMIC DNA]</scope>
</reference>
<dbReference type="Proteomes" id="UP001314205">
    <property type="component" value="Unassembled WGS sequence"/>
</dbReference>
<gene>
    <name evidence="2" type="ORF">PARMNEM_LOCUS21635</name>
</gene>
<dbReference type="AlphaFoldDB" id="A0AAV1M9E3"/>
<dbReference type="EMBL" id="CAVLGL010000148">
    <property type="protein sequence ID" value="CAK1603232.1"/>
    <property type="molecule type" value="Genomic_DNA"/>
</dbReference>
<evidence type="ECO:0000313" key="2">
    <source>
        <dbReference type="EMBL" id="CAK1603232.1"/>
    </source>
</evidence>
<dbReference type="InterPro" id="IPR036397">
    <property type="entry name" value="RNaseH_sf"/>
</dbReference>
<keyword evidence="3" id="KW-1185">Reference proteome</keyword>
<protein>
    <recommendedName>
        <fullName evidence="1">DUF5641 domain-containing protein</fullName>
    </recommendedName>
</protein>